<feature type="transmembrane region" description="Helical" evidence="1">
    <location>
        <begin position="12"/>
        <end position="30"/>
    </location>
</feature>
<sequence>MEPPTPDVLEWLQKVDVPTIVAVVVIGLLLRSCYRCLTKKNGLEVVPTQVGFFLSQHKYAYDVLSTTNMSGAKDVSTPISTSHSLQLVMALLLWTAEMIISYSRYMTIDIDATKGLHLKDDCAILKLALEEDNESVNENDADLNKSLNKQRRHAVAAAPGEQRRSIASRSTYKDKGRGCQLSCLRQYYNEEIIFPNFAVRNNSEKRSERKALSISMMKRHEWKEAEGKLLILFSVSRS</sequence>
<keyword evidence="1" id="KW-0472">Membrane</keyword>
<evidence type="ECO:0000313" key="3">
    <source>
        <dbReference type="Proteomes" id="UP000886885"/>
    </source>
</evidence>
<proteinExistence type="predicted"/>
<keyword evidence="1" id="KW-1133">Transmembrane helix</keyword>
<keyword evidence="3" id="KW-1185">Reference proteome</keyword>
<protein>
    <submittedName>
        <fullName evidence="2">Uncharacterized protein</fullName>
    </submittedName>
</protein>
<dbReference type="OrthoDB" id="846931at2759"/>
<reference evidence="2" key="1">
    <citation type="journal article" date="2020" name="bioRxiv">
        <title>Hybrid origin of Populus tomentosa Carr. identified through genome sequencing and phylogenomic analysis.</title>
        <authorList>
            <person name="An X."/>
            <person name="Gao K."/>
            <person name="Chen Z."/>
            <person name="Li J."/>
            <person name="Yang X."/>
            <person name="Yang X."/>
            <person name="Zhou J."/>
            <person name="Guo T."/>
            <person name="Zhao T."/>
            <person name="Huang S."/>
            <person name="Miao D."/>
            <person name="Khan W.U."/>
            <person name="Rao P."/>
            <person name="Ye M."/>
            <person name="Lei B."/>
            <person name="Liao W."/>
            <person name="Wang J."/>
            <person name="Ji L."/>
            <person name="Li Y."/>
            <person name="Guo B."/>
            <person name="Mustafa N.S."/>
            <person name="Li S."/>
            <person name="Yun Q."/>
            <person name="Keller S.R."/>
            <person name="Mao J."/>
            <person name="Zhang R."/>
            <person name="Strauss S.H."/>
        </authorList>
    </citation>
    <scope>NUCLEOTIDE SEQUENCE</scope>
    <source>
        <strain evidence="2">GM15</strain>
        <tissue evidence="2">Leaf</tissue>
    </source>
</reference>
<dbReference type="EMBL" id="JAAWWB010000013">
    <property type="protein sequence ID" value="KAG6768829.1"/>
    <property type="molecule type" value="Genomic_DNA"/>
</dbReference>
<organism evidence="2 3">
    <name type="scientific">Populus tomentosa</name>
    <name type="common">Chinese white poplar</name>
    <dbReference type="NCBI Taxonomy" id="118781"/>
    <lineage>
        <taxon>Eukaryota</taxon>
        <taxon>Viridiplantae</taxon>
        <taxon>Streptophyta</taxon>
        <taxon>Embryophyta</taxon>
        <taxon>Tracheophyta</taxon>
        <taxon>Spermatophyta</taxon>
        <taxon>Magnoliopsida</taxon>
        <taxon>eudicotyledons</taxon>
        <taxon>Gunneridae</taxon>
        <taxon>Pentapetalae</taxon>
        <taxon>rosids</taxon>
        <taxon>fabids</taxon>
        <taxon>Malpighiales</taxon>
        <taxon>Salicaceae</taxon>
        <taxon>Saliceae</taxon>
        <taxon>Populus</taxon>
    </lineage>
</organism>
<gene>
    <name evidence="2" type="ORF">POTOM_027759</name>
</gene>
<evidence type="ECO:0000313" key="2">
    <source>
        <dbReference type="EMBL" id="KAG6768829.1"/>
    </source>
</evidence>
<accession>A0A8X8CXH4</accession>
<name>A0A8X8CXH4_POPTO</name>
<dbReference type="Proteomes" id="UP000886885">
    <property type="component" value="Chromosome 7A"/>
</dbReference>
<keyword evidence="1" id="KW-0812">Transmembrane</keyword>
<dbReference type="AlphaFoldDB" id="A0A8X8CXH4"/>
<evidence type="ECO:0000256" key="1">
    <source>
        <dbReference type="SAM" id="Phobius"/>
    </source>
</evidence>
<comment type="caution">
    <text evidence="2">The sequence shown here is derived from an EMBL/GenBank/DDBJ whole genome shotgun (WGS) entry which is preliminary data.</text>
</comment>